<feature type="region of interest" description="Disordered" evidence="6">
    <location>
        <begin position="112"/>
        <end position="224"/>
    </location>
</feature>
<keyword evidence="4" id="KW-0804">Transcription</keyword>
<evidence type="ECO:0000256" key="5">
    <source>
        <dbReference type="ARBA" id="ARBA00023242"/>
    </source>
</evidence>
<evidence type="ECO:0000313" key="8">
    <source>
        <dbReference type="Proteomes" id="UP001363622"/>
    </source>
</evidence>
<dbReference type="Pfam" id="PF10198">
    <property type="entry name" value="Ada3"/>
    <property type="match status" value="1"/>
</dbReference>
<evidence type="ECO:0000313" key="7">
    <source>
        <dbReference type="EMBL" id="KAK7520652.1"/>
    </source>
</evidence>
<dbReference type="Proteomes" id="UP001363622">
    <property type="component" value="Unassembled WGS sequence"/>
</dbReference>
<reference evidence="7 8" key="1">
    <citation type="submission" date="2024-04" db="EMBL/GenBank/DDBJ databases">
        <title>Phyllosticta paracitricarpa is synonymous to the EU quarantine fungus P. citricarpa based on phylogenomic analyses.</title>
        <authorList>
            <consortium name="Lawrence Berkeley National Laboratory"/>
            <person name="Van Ingen-Buijs V.A."/>
            <person name="Van Westerhoven A.C."/>
            <person name="Haridas S."/>
            <person name="Skiadas P."/>
            <person name="Martin F."/>
            <person name="Groenewald J.Z."/>
            <person name="Crous P.W."/>
            <person name="Seidl M.F."/>
        </authorList>
    </citation>
    <scope>NUCLEOTIDE SEQUENCE [LARGE SCALE GENOMIC DNA]</scope>
    <source>
        <strain evidence="7 8">CBS 123371</strain>
    </source>
</reference>
<organism evidence="7 8">
    <name type="scientific">Phyllosticta citriasiana</name>
    <dbReference type="NCBI Taxonomy" id="595635"/>
    <lineage>
        <taxon>Eukaryota</taxon>
        <taxon>Fungi</taxon>
        <taxon>Dikarya</taxon>
        <taxon>Ascomycota</taxon>
        <taxon>Pezizomycotina</taxon>
        <taxon>Dothideomycetes</taxon>
        <taxon>Dothideomycetes incertae sedis</taxon>
        <taxon>Botryosphaeriales</taxon>
        <taxon>Phyllostictaceae</taxon>
        <taxon>Phyllosticta</taxon>
    </lineage>
</organism>
<dbReference type="EMBL" id="JBBPHU010000003">
    <property type="protein sequence ID" value="KAK7520652.1"/>
    <property type="molecule type" value="Genomic_DNA"/>
</dbReference>
<evidence type="ECO:0000256" key="6">
    <source>
        <dbReference type="SAM" id="MobiDB-lite"/>
    </source>
</evidence>
<evidence type="ECO:0000256" key="4">
    <source>
        <dbReference type="ARBA" id="ARBA00023163"/>
    </source>
</evidence>
<dbReference type="PANTHER" id="PTHR13556">
    <property type="entry name" value="TRANSCRIPTIONAL ADAPTER 3-RELATED"/>
    <property type="match status" value="1"/>
</dbReference>
<feature type="region of interest" description="Disordered" evidence="6">
    <location>
        <begin position="259"/>
        <end position="279"/>
    </location>
</feature>
<keyword evidence="5" id="KW-0539">Nucleus</keyword>
<comment type="caution">
    <text evidence="7">The sequence shown here is derived from an EMBL/GenBank/DDBJ whole genome shotgun (WGS) entry which is preliminary data.</text>
</comment>
<protein>
    <submittedName>
        <fullName evidence="7">Histone acetyltransferases subunit 3-domain-containing protein</fullName>
    </submittedName>
</protein>
<evidence type="ECO:0000256" key="1">
    <source>
        <dbReference type="ARBA" id="ARBA00004123"/>
    </source>
</evidence>
<sequence length="626" mass="69546">MPIHKPPSKSKTHSQSRDRRSRSRNTTPIDRQSVQPSVELITSPTAMHHALSHLSNPSSVFIEEIFTNGSSSQAIPSPESLHAMLEDVKNRFLPAQSLRVEANEKFMRHLMQRRKARMERQHDLDRADREAEERKHKLKIKPKKREPDEDRPLAVGAHGLARQDGTDVHKDASSTISSPISQPPPSATGTGNMDRASVSGSEDSRQPEKALAVPAYQTFGPDPTKFDDPTIYHIREVTDDTPERLKKEILGVATYPKSDLKDLTPGTPPDRDFSNPKPQTQVNANVFANYVEPYIRPLTEEDLSFLKERGDRMAPFNMPRRGPRHYKDIWADEDGAMAIDSTSDKLPPNEPRGSIDMINDEVAETDAVALGPLVSRLLSTFRSEGRSSSDPNGTTSMTEMEIDGENPPDTANAPSLPATHIAEPNNAALKNGTTQKPDFVTMEERAMQELIHIGFLSADDKPDYDGHFDDEVAARLRYLQDELRRQSIVNGARKARLLELAQHRMAQQEYCAIEDDLNNQLNAAYLKRNRNLGKGKKNTKNRPGGAGGGSHVVQVGGGISGGAGAGARGLGEEIRALMEKKERWTSVIGPVVDYGKAGIPRESVFDEETMKRFVEKEQEGWTEEQE</sequence>
<evidence type="ECO:0000256" key="3">
    <source>
        <dbReference type="ARBA" id="ARBA00023015"/>
    </source>
</evidence>
<proteinExistence type="inferred from homology"/>
<feature type="compositionally biased region" description="Basic residues" evidence="6">
    <location>
        <begin position="1"/>
        <end position="23"/>
    </location>
</feature>
<feature type="region of interest" description="Disordered" evidence="6">
    <location>
        <begin position="381"/>
        <end position="418"/>
    </location>
</feature>
<keyword evidence="8" id="KW-1185">Reference proteome</keyword>
<evidence type="ECO:0000256" key="2">
    <source>
        <dbReference type="ARBA" id="ARBA00005330"/>
    </source>
</evidence>
<dbReference type="InterPro" id="IPR019340">
    <property type="entry name" value="Histone_AcTrfase_su3"/>
</dbReference>
<name>A0ABR1KVS2_9PEZI</name>
<dbReference type="PANTHER" id="PTHR13556:SF2">
    <property type="entry name" value="TRANSCRIPTIONAL ADAPTER 3"/>
    <property type="match status" value="1"/>
</dbReference>
<feature type="compositionally biased region" description="Polar residues" evidence="6">
    <location>
        <begin position="381"/>
        <end position="398"/>
    </location>
</feature>
<comment type="subcellular location">
    <subcellularLocation>
        <location evidence="1">Nucleus</location>
    </subcellularLocation>
</comment>
<gene>
    <name evidence="7" type="ORF">IWZ03DRAFT_143307</name>
</gene>
<feature type="region of interest" description="Disordered" evidence="6">
    <location>
        <begin position="1"/>
        <end position="37"/>
    </location>
</feature>
<keyword evidence="3" id="KW-0805">Transcription regulation</keyword>
<feature type="compositionally biased region" description="Basic and acidic residues" evidence="6">
    <location>
        <begin position="118"/>
        <end position="135"/>
    </location>
</feature>
<feature type="compositionally biased region" description="Polar residues" evidence="6">
    <location>
        <begin position="25"/>
        <end position="37"/>
    </location>
</feature>
<comment type="similarity">
    <text evidence="2">Belongs to the NGG1 family.</text>
</comment>
<accession>A0ABR1KVS2</accession>